<dbReference type="SUPFAM" id="SSF53850">
    <property type="entry name" value="Periplasmic binding protein-like II"/>
    <property type="match status" value="1"/>
</dbReference>
<accession>A0A9Y2IFE5</accession>
<dbReference type="InterPro" id="IPR011852">
    <property type="entry name" value="TRAP_TAXI"/>
</dbReference>
<dbReference type="PANTHER" id="PTHR42941">
    <property type="entry name" value="SLL1037 PROTEIN"/>
    <property type="match status" value="1"/>
</dbReference>
<dbReference type="PROSITE" id="PS51257">
    <property type="entry name" value="PROKAR_LIPOPROTEIN"/>
    <property type="match status" value="1"/>
</dbReference>
<evidence type="ECO:0000313" key="2">
    <source>
        <dbReference type="Proteomes" id="UP001236014"/>
    </source>
</evidence>
<dbReference type="RefSeq" id="WP_285969185.1">
    <property type="nucleotide sequence ID" value="NZ_CP127294.1"/>
</dbReference>
<dbReference type="AlphaFoldDB" id="A0A9Y2IFE5"/>
<proteinExistence type="predicted"/>
<sequence length="309" mass="32695">MRARRRLTAVLVAVLVAGLTAACGPSFEGLRLRVATGAVGGVYNDLARPLADAWARDLGIARPEVLATQGSRDNLNRVLSGSADVAFVAADLAAESAAQHPGRLTALARIHDDYLHIVVRADSPYTSVSMLKGRHIAVGSPESGVEYIANRVLAVAGLTDSVSVQQLGLEDSLKALENHRLDALFWSGGLPTPLITTYTQKVGLRLLDMASLQEGMQAYSPVYSTATIPGSTYNQAGPVTTLVVPNFLVVPAKMADDVAEALTRGLYDARPALAEANRAALSIDVHPGIETEPLPLHPGALTYYRSLKV</sequence>
<organism evidence="1 2">
    <name type="scientific">Amycolatopsis carbonis</name>
    <dbReference type="NCBI Taxonomy" id="715471"/>
    <lineage>
        <taxon>Bacteria</taxon>
        <taxon>Bacillati</taxon>
        <taxon>Actinomycetota</taxon>
        <taxon>Actinomycetes</taxon>
        <taxon>Pseudonocardiales</taxon>
        <taxon>Pseudonocardiaceae</taxon>
        <taxon>Amycolatopsis</taxon>
    </lineage>
</organism>
<reference evidence="1 2" key="1">
    <citation type="submission" date="2023-06" db="EMBL/GenBank/DDBJ databases">
        <authorList>
            <person name="Oyuntsetseg B."/>
            <person name="Kim S.B."/>
        </authorList>
    </citation>
    <scope>NUCLEOTIDE SEQUENCE [LARGE SCALE GENOMIC DNA]</scope>
    <source>
        <strain evidence="1 2">2-15</strain>
    </source>
</reference>
<dbReference type="Proteomes" id="UP001236014">
    <property type="component" value="Chromosome"/>
</dbReference>
<dbReference type="NCBIfam" id="TIGR02122">
    <property type="entry name" value="TRAP_TAXI"/>
    <property type="match status" value="1"/>
</dbReference>
<evidence type="ECO:0000313" key="1">
    <source>
        <dbReference type="EMBL" id="WIX78469.1"/>
    </source>
</evidence>
<keyword evidence="2" id="KW-1185">Reference proteome</keyword>
<gene>
    <name evidence="1" type="ORF">QRX50_45165</name>
</gene>
<name>A0A9Y2IFE5_9PSEU</name>
<dbReference type="KEGG" id="acab:QRX50_45165"/>
<dbReference type="Pfam" id="PF16868">
    <property type="entry name" value="NMT1_3"/>
    <property type="match status" value="1"/>
</dbReference>
<protein>
    <submittedName>
        <fullName evidence="1">TAXI family TRAP transporter solute-binding subunit</fullName>
    </submittedName>
</protein>
<dbReference type="Gene3D" id="3.40.190.10">
    <property type="entry name" value="Periplasmic binding protein-like II"/>
    <property type="match status" value="2"/>
</dbReference>
<dbReference type="PANTHER" id="PTHR42941:SF1">
    <property type="entry name" value="SLL1037 PROTEIN"/>
    <property type="match status" value="1"/>
</dbReference>
<dbReference type="EMBL" id="CP127294">
    <property type="protein sequence ID" value="WIX78469.1"/>
    <property type="molecule type" value="Genomic_DNA"/>
</dbReference>